<evidence type="ECO:0000313" key="1">
    <source>
        <dbReference type="EMBL" id="PGH08060.1"/>
    </source>
</evidence>
<organism evidence="1 2">
    <name type="scientific">Blastomyces parvus</name>
    <dbReference type="NCBI Taxonomy" id="2060905"/>
    <lineage>
        <taxon>Eukaryota</taxon>
        <taxon>Fungi</taxon>
        <taxon>Dikarya</taxon>
        <taxon>Ascomycota</taxon>
        <taxon>Pezizomycotina</taxon>
        <taxon>Eurotiomycetes</taxon>
        <taxon>Eurotiomycetidae</taxon>
        <taxon>Onygenales</taxon>
        <taxon>Ajellomycetaceae</taxon>
        <taxon>Blastomyces</taxon>
    </lineage>
</organism>
<reference evidence="1 2" key="1">
    <citation type="submission" date="2017-10" db="EMBL/GenBank/DDBJ databases">
        <title>Comparative genomics in systemic dimorphic fungi from Ajellomycetaceae.</title>
        <authorList>
            <person name="Munoz J.F."/>
            <person name="Mcewen J.G."/>
            <person name="Clay O.K."/>
            <person name="Cuomo C.A."/>
        </authorList>
    </citation>
    <scope>NUCLEOTIDE SEQUENCE [LARGE SCALE GENOMIC DNA]</scope>
    <source>
        <strain evidence="1 2">UAMH130</strain>
    </source>
</reference>
<comment type="caution">
    <text evidence="1">The sequence shown here is derived from an EMBL/GenBank/DDBJ whole genome shotgun (WGS) entry which is preliminary data.</text>
</comment>
<accession>A0A2B7XGL3</accession>
<protein>
    <submittedName>
        <fullName evidence="1">Uncharacterized protein</fullName>
    </submittedName>
</protein>
<proteinExistence type="predicted"/>
<dbReference type="EMBL" id="PDNC01000011">
    <property type="protein sequence ID" value="PGH08060.1"/>
    <property type="molecule type" value="Genomic_DNA"/>
</dbReference>
<evidence type="ECO:0000313" key="2">
    <source>
        <dbReference type="Proteomes" id="UP000224080"/>
    </source>
</evidence>
<dbReference type="Proteomes" id="UP000224080">
    <property type="component" value="Unassembled WGS sequence"/>
</dbReference>
<sequence length="80" mass="8999">MDVDTNVGSDIEWSHLEAIDEEMVTASSFNNSGNHDSYSMGKNVISDKDSLMTDAVDGRNEGWYWTQRRGQFVCSYVGIQ</sequence>
<dbReference type="OrthoDB" id="4188680at2759"/>
<name>A0A2B7XGL3_9EURO</name>
<gene>
    <name evidence="1" type="ORF">GX51_01502</name>
</gene>
<dbReference type="AlphaFoldDB" id="A0A2B7XGL3"/>
<keyword evidence="2" id="KW-1185">Reference proteome</keyword>